<keyword evidence="3" id="KW-0436">Ligase</keyword>
<dbReference type="Proteomes" id="UP001227317">
    <property type="component" value="Unassembled WGS sequence"/>
</dbReference>
<evidence type="ECO:0000259" key="2">
    <source>
        <dbReference type="PROSITE" id="PS50975"/>
    </source>
</evidence>
<dbReference type="InterPro" id="IPR013650">
    <property type="entry name" value="ATP-grasp_succ-CoA_synth-type"/>
</dbReference>
<feature type="non-terminal residue" evidence="3">
    <location>
        <position position="63"/>
    </location>
</feature>
<dbReference type="Gene3D" id="3.30.1490.20">
    <property type="entry name" value="ATP-grasp fold, A domain"/>
    <property type="match status" value="1"/>
</dbReference>
<accession>A0ABU0WNF5</accession>
<dbReference type="RefSeq" id="WP_306710553.1">
    <property type="nucleotide sequence ID" value="NZ_JAUJFI010000168.1"/>
</dbReference>
<gene>
    <name evidence="3" type="primary">sucC</name>
    <name evidence="3" type="ORF">QSG27_23910</name>
</gene>
<dbReference type="InterPro" id="IPR011761">
    <property type="entry name" value="ATP-grasp"/>
</dbReference>
<evidence type="ECO:0000313" key="3">
    <source>
        <dbReference type="EMBL" id="MDQ2105763.1"/>
    </source>
</evidence>
<evidence type="ECO:0000313" key="4">
    <source>
        <dbReference type="Proteomes" id="UP001227317"/>
    </source>
</evidence>
<sequence length="63" mass="6762">MNIHEYQAKGLLKKYGVAVPRGGVAYTPQEAETVARELGGPVWVVKSQIHAGGRGAGRFKDNP</sequence>
<dbReference type="PANTHER" id="PTHR11815:SF10">
    <property type="entry name" value="SUCCINATE--COA LIGASE [GDP-FORMING] SUBUNIT BETA, MITOCHONDRIAL"/>
    <property type="match status" value="1"/>
</dbReference>
<comment type="caution">
    <text evidence="3">The sequence shown here is derived from an EMBL/GenBank/DDBJ whole genome shotgun (WGS) entry which is preliminary data.</text>
</comment>
<keyword evidence="1" id="KW-0067">ATP-binding</keyword>
<protein>
    <submittedName>
        <fullName evidence="3">Succinate--CoA ligase subunit beta</fullName>
        <ecNumber evidence="3">6.2.1.5</ecNumber>
    </submittedName>
</protein>
<keyword evidence="1" id="KW-0547">Nucleotide-binding</keyword>
<dbReference type="EMBL" id="JAUJFI010000168">
    <property type="protein sequence ID" value="MDQ2105763.1"/>
    <property type="molecule type" value="Genomic_DNA"/>
</dbReference>
<keyword evidence="4" id="KW-1185">Reference proteome</keyword>
<dbReference type="InterPro" id="IPR013815">
    <property type="entry name" value="ATP_grasp_subdomain_1"/>
</dbReference>
<dbReference type="Pfam" id="PF08442">
    <property type="entry name" value="ATP-grasp_2"/>
    <property type="match status" value="1"/>
</dbReference>
<organism evidence="3 4">
    <name type="scientific">Azospirillum isscasi</name>
    <dbReference type="NCBI Taxonomy" id="3053926"/>
    <lineage>
        <taxon>Bacteria</taxon>
        <taxon>Pseudomonadati</taxon>
        <taxon>Pseudomonadota</taxon>
        <taxon>Alphaproteobacteria</taxon>
        <taxon>Rhodospirillales</taxon>
        <taxon>Azospirillaceae</taxon>
        <taxon>Azospirillum</taxon>
    </lineage>
</organism>
<dbReference type="PANTHER" id="PTHR11815">
    <property type="entry name" value="SUCCINYL-COA SYNTHETASE BETA CHAIN"/>
    <property type="match status" value="1"/>
</dbReference>
<evidence type="ECO:0000256" key="1">
    <source>
        <dbReference type="PROSITE-ProRule" id="PRU00409"/>
    </source>
</evidence>
<dbReference type="SUPFAM" id="SSF56059">
    <property type="entry name" value="Glutathione synthetase ATP-binding domain-like"/>
    <property type="match status" value="1"/>
</dbReference>
<proteinExistence type="predicted"/>
<dbReference type="GO" id="GO:0004775">
    <property type="term" value="F:succinate-CoA ligase (ADP-forming) activity"/>
    <property type="evidence" value="ECO:0007669"/>
    <property type="project" value="UniProtKB-EC"/>
</dbReference>
<name>A0ABU0WNF5_9PROT</name>
<dbReference type="PROSITE" id="PS50975">
    <property type="entry name" value="ATP_GRASP"/>
    <property type="match status" value="1"/>
</dbReference>
<dbReference type="EC" id="6.2.1.5" evidence="3"/>
<reference evidence="3 4" key="1">
    <citation type="submission" date="2023-06" db="EMBL/GenBank/DDBJ databases">
        <title>Azospirillum isscasensis sp.nov, a bacterium isolated from rhizosphere soil of rice.</title>
        <authorList>
            <person name="Wang H."/>
        </authorList>
    </citation>
    <scope>NUCLEOTIDE SEQUENCE [LARGE SCALE GENOMIC DNA]</scope>
    <source>
        <strain evidence="3 4">C340-1</strain>
    </source>
</reference>
<feature type="domain" description="ATP-grasp" evidence="2">
    <location>
        <begin position="9"/>
        <end position="55"/>
    </location>
</feature>